<dbReference type="PATRIC" id="fig|888833.12.peg.810"/>
<dbReference type="InterPro" id="IPR005624">
    <property type="entry name" value="PduO/GlcC-like"/>
</dbReference>
<name>E7SAQ8_9STRE</name>
<organism evidence="1 2">
    <name type="scientific">Streptococcus australis ATCC 700641</name>
    <dbReference type="NCBI Taxonomy" id="888833"/>
    <lineage>
        <taxon>Bacteria</taxon>
        <taxon>Bacillati</taxon>
        <taxon>Bacillota</taxon>
        <taxon>Bacilli</taxon>
        <taxon>Lactobacillales</taxon>
        <taxon>Streptococcaceae</taxon>
        <taxon>Streptococcus</taxon>
    </lineage>
</organism>
<sequence length="163" mass="18508">MTMNEDKIKKMTLEILKEILNRYPVESNYSNYSNPLYQKAWDIVQRAVKKAKDLQVDVVITILDSSARVIMTYRMEHALLVSDEMAYKKAYTAVGMKMESKDLKPLTQPGQWLYQLEMMLDNKIVSLSGGVPIFEGEHLLGSIGVSGGNSIQDQEIALYAIDR</sequence>
<dbReference type="PANTHER" id="PTHR34309:SF1">
    <property type="entry name" value="PROTEIN GLCG"/>
    <property type="match status" value="1"/>
</dbReference>
<reference evidence="1 2" key="1">
    <citation type="submission" date="2010-12" db="EMBL/GenBank/DDBJ databases">
        <authorList>
            <person name="Muzny D."/>
            <person name="Qin X."/>
            <person name="Deng J."/>
            <person name="Jiang H."/>
            <person name="Liu Y."/>
            <person name="Qu J."/>
            <person name="Song X.-Z."/>
            <person name="Zhang L."/>
            <person name="Thornton R."/>
            <person name="Coyle M."/>
            <person name="Francisco L."/>
            <person name="Jackson L."/>
            <person name="Javaid M."/>
            <person name="Korchina V."/>
            <person name="Kovar C."/>
            <person name="Mata R."/>
            <person name="Mathew T."/>
            <person name="Ngo R."/>
            <person name="Nguyen L."/>
            <person name="Nguyen N."/>
            <person name="Okwuonu G."/>
            <person name="Ongeri F."/>
            <person name="Pham C."/>
            <person name="Simmons D."/>
            <person name="Wilczek-Boney K."/>
            <person name="Hale W."/>
            <person name="Jakkamsetti A."/>
            <person name="Pham P."/>
            <person name="Ruth R."/>
            <person name="San Lucas F."/>
            <person name="Warren J."/>
            <person name="Zhang J."/>
            <person name="Zhao Z."/>
            <person name="Zhou C."/>
            <person name="Zhu D."/>
            <person name="Lee S."/>
            <person name="Bess C."/>
            <person name="Blankenburg K."/>
            <person name="Forbes L."/>
            <person name="Fu Q."/>
            <person name="Gubbala S."/>
            <person name="Hirani K."/>
            <person name="Jayaseelan J.C."/>
            <person name="Lara F."/>
            <person name="Munidasa M."/>
            <person name="Palculict T."/>
            <person name="Patil S."/>
            <person name="Pu L.-L."/>
            <person name="Saada N."/>
            <person name="Tang L."/>
            <person name="Weissenberger G."/>
            <person name="Zhu Y."/>
            <person name="Hemphill L."/>
            <person name="Shang Y."/>
            <person name="Youmans B."/>
            <person name="Ayvaz T."/>
            <person name="Ross M."/>
            <person name="Santibanez J."/>
            <person name="Aqrawi P."/>
            <person name="Gross S."/>
            <person name="Joshi V."/>
            <person name="Fowler G."/>
            <person name="Nazareth L."/>
            <person name="Reid J."/>
            <person name="Worley K."/>
            <person name="Petrosino J."/>
            <person name="Highlander S."/>
            <person name="Gibbs R."/>
        </authorList>
    </citation>
    <scope>NUCLEOTIDE SEQUENCE [LARGE SCALE GENOMIC DNA]</scope>
    <source>
        <strain evidence="1 2">ATCC 700641</strain>
    </source>
</reference>
<dbReference type="Proteomes" id="UP000002814">
    <property type="component" value="Unassembled WGS sequence"/>
</dbReference>
<evidence type="ECO:0000313" key="1">
    <source>
        <dbReference type="EMBL" id="EFV99167.1"/>
    </source>
</evidence>
<keyword evidence="2" id="KW-1185">Reference proteome</keyword>
<proteinExistence type="predicted"/>
<dbReference type="Gene3D" id="3.30.450.150">
    <property type="entry name" value="Haem-degrading domain"/>
    <property type="match status" value="1"/>
</dbReference>
<evidence type="ECO:0000313" key="2">
    <source>
        <dbReference type="Proteomes" id="UP000002814"/>
    </source>
</evidence>
<protein>
    <recommendedName>
        <fullName evidence="3">Heme-binding protein</fullName>
    </recommendedName>
</protein>
<dbReference type="eggNOG" id="COG3193">
    <property type="taxonomic scope" value="Bacteria"/>
</dbReference>
<dbReference type="Pfam" id="PF03928">
    <property type="entry name" value="HbpS-like"/>
    <property type="match status" value="1"/>
</dbReference>
<dbReference type="AlphaFoldDB" id="E7SAQ8"/>
<dbReference type="PANTHER" id="PTHR34309">
    <property type="entry name" value="SLR1406 PROTEIN"/>
    <property type="match status" value="1"/>
</dbReference>
<dbReference type="EMBL" id="AEQR01000019">
    <property type="protein sequence ID" value="EFV99167.1"/>
    <property type="molecule type" value="Genomic_DNA"/>
</dbReference>
<dbReference type="HOGENOM" id="CLU_103773_2_0_9"/>
<dbReference type="SUPFAM" id="SSF143744">
    <property type="entry name" value="GlcG-like"/>
    <property type="match status" value="1"/>
</dbReference>
<evidence type="ECO:0008006" key="3">
    <source>
        <dbReference type="Google" id="ProtNLM"/>
    </source>
</evidence>
<accession>E7SAQ8</accession>
<gene>
    <name evidence="1" type="ORF">HMPREF9421_1275</name>
</gene>
<dbReference type="InterPro" id="IPR038084">
    <property type="entry name" value="PduO/GlcC-like_sf"/>
</dbReference>
<dbReference type="InterPro" id="IPR052517">
    <property type="entry name" value="GlcG_carb_metab_protein"/>
</dbReference>
<comment type="caution">
    <text evidence="1">The sequence shown here is derived from an EMBL/GenBank/DDBJ whole genome shotgun (WGS) entry which is preliminary data.</text>
</comment>